<feature type="compositionally biased region" description="Polar residues" evidence="6">
    <location>
        <begin position="1060"/>
        <end position="1077"/>
    </location>
</feature>
<feature type="region of interest" description="Disordered" evidence="6">
    <location>
        <begin position="44"/>
        <end position="74"/>
    </location>
</feature>
<protein>
    <submittedName>
        <fullName evidence="10">SEC10/PgrA surface exclusion domain-containing protein</fullName>
    </submittedName>
</protein>
<keyword evidence="3 8" id="KW-0732">Signal</keyword>
<dbReference type="Gene3D" id="1.20.120.330">
    <property type="entry name" value="Nucleotidyltransferases domain 2"/>
    <property type="match status" value="2"/>
</dbReference>
<dbReference type="InterPro" id="IPR019931">
    <property type="entry name" value="LPXTG_anchor"/>
</dbReference>
<name>A0AAW4X4I9_LIMRT</name>
<dbReference type="EMBL" id="JAJGWB010000111">
    <property type="protein sequence ID" value="MCC4477318.1"/>
    <property type="molecule type" value="Genomic_DNA"/>
</dbReference>
<evidence type="ECO:0000256" key="5">
    <source>
        <dbReference type="SAM" id="Coils"/>
    </source>
</evidence>
<feature type="domain" description="Gram-positive cocci surface proteins LPxTG" evidence="9">
    <location>
        <begin position="1074"/>
        <end position="1106"/>
    </location>
</feature>
<feature type="signal peptide" evidence="8">
    <location>
        <begin position="1"/>
        <end position="34"/>
    </location>
</feature>
<feature type="compositionally biased region" description="Low complexity" evidence="6">
    <location>
        <begin position="145"/>
        <end position="165"/>
    </location>
</feature>
<feature type="compositionally biased region" description="Polar residues" evidence="6">
    <location>
        <begin position="56"/>
        <end position="66"/>
    </location>
</feature>
<feature type="region of interest" description="Disordered" evidence="6">
    <location>
        <begin position="198"/>
        <end position="250"/>
    </location>
</feature>
<keyword evidence="7" id="KW-0472">Membrane</keyword>
<evidence type="ECO:0000256" key="1">
    <source>
        <dbReference type="ARBA" id="ARBA00022512"/>
    </source>
</evidence>
<feature type="compositionally biased region" description="Low complexity" evidence="6">
    <location>
        <begin position="44"/>
        <end position="55"/>
    </location>
</feature>
<evidence type="ECO:0000313" key="10">
    <source>
        <dbReference type="EMBL" id="MCC4477318.1"/>
    </source>
</evidence>
<evidence type="ECO:0000256" key="8">
    <source>
        <dbReference type="SAM" id="SignalP"/>
    </source>
</evidence>
<feature type="compositionally biased region" description="Polar residues" evidence="6">
    <location>
        <begin position="959"/>
        <end position="984"/>
    </location>
</feature>
<evidence type="ECO:0000256" key="6">
    <source>
        <dbReference type="SAM" id="MobiDB-lite"/>
    </source>
</evidence>
<organism evidence="10 11">
    <name type="scientific">Limosilactobacillus reuteri</name>
    <name type="common">Lactobacillus reuteri</name>
    <dbReference type="NCBI Taxonomy" id="1598"/>
    <lineage>
        <taxon>Bacteria</taxon>
        <taxon>Bacillati</taxon>
        <taxon>Bacillota</taxon>
        <taxon>Bacilli</taxon>
        <taxon>Lactobacillales</taxon>
        <taxon>Lactobacillaceae</taxon>
        <taxon>Limosilactobacillus</taxon>
    </lineage>
</organism>
<keyword evidence="2" id="KW-0964">Secreted</keyword>
<dbReference type="Proteomes" id="UP001198026">
    <property type="component" value="Unassembled WGS sequence"/>
</dbReference>
<feature type="region of interest" description="Disordered" evidence="6">
    <location>
        <begin position="885"/>
        <end position="1003"/>
    </location>
</feature>
<feature type="compositionally biased region" description="Low complexity" evidence="6">
    <location>
        <begin position="92"/>
        <end position="136"/>
    </location>
</feature>
<feature type="region of interest" description="Disordered" evidence="6">
    <location>
        <begin position="92"/>
        <end position="185"/>
    </location>
</feature>
<dbReference type="Pfam" id="PF00746">
    <property type="entry name" value="Gram_pos_anchor"/>
    <property type="match status" value="1"/>
</dbReference>
<feature type="chain" id="PRO_5043554432" evidence="8">
    <location>
        <begin position="35"/>
        <end position="1106"/>
    </location>
</feature>
<dbReference type="NCBIfam" id="TIGR04320">
    <property type="entry name" value="Surf_Exclu_PgrA"/>
    <property type="match status" value="1"/>
</dbReference>
<accession>A0AAW4X4I9</accession>
<evidence type="ECO:0000256" key="2">
    <source>
        <dbReference type="ARBA" id="ARBA00022525"/>
    </source>
</evidence>
<dbReference type="SUPFAM" id="SSF57997">
    <property type="entry name" value="Tropomyosin"/>
    <property type="match status" value="1"/>
</dbReference>
<feature type="coiled-coil region" evidence="5">
    <location>
        <begin position="576"/>
        <end position="777"/>
    </location>
</feature>
<dbReference type="AlphaFoldDB" id="A0AAW4X4I9"/>
<dbReference type="RefSeq" id="WP_228341025.1">
    <property type="nucleotide sequence ID" value="NZ_JAJGWA010000107.1"/>
</dbReference>
<evidence type="ECO:0000256" key="4">
    <source>
        <dbReference type="ARBA" id="ARBA00023088"/>
    </source>
</evidence>
<dbReference type="NCBIfam" id="TIGR01167">
    <property type="entry name" value="LPXTG_anchor"/>
    <property type="match status" value="1"/>
</dbReference>
<feature type="region of interest" description="Disordered" evidence="6">
    <location>
        <begin position="1058"/>
        <end position="1078"/>
    </location>
</feature>
<keyword evidence="1" id="KW-0134">Cell wall</keyword>
<evidence type="ECO:0000256" key="7">
    <source>
        <dbReference type="SAM" id="Phobius"/>
    </source>
</evidence>
<comment type="caution">
    <text evidence="10">The sequence shown here is derived from an EMBL/GenBank/DDBJ whole genome shotgun (WGS) entry which is preliminary data.</text>
</comment>
<feature type="compositionally biased region" description="Basic and acidic residues" evidence="6">
    <location>
        <begin position="895"/>
        <end position="905"/>
    </location>
</feature>
<reference evidence="10" key="1">
    <citation type="submission" date="2021-10" db="EMBL/GenBank/DDBJ databases">
        <title>Evolutionary history and lifestyle of the vertebrate symbiont Limosilactobacillus reuteri.</title>
        <authorList>
            <person name="Zheng J."/>
            <person name="Li F."/>
            <person name="Gaenzle M."/>
            <person name="Walter J."/>
        </authorList>
    </citation>
    <scope>NUCLEOTIDE SEQUENCE</scope>
    <source>
        <strain evidence="10">GQ_1_3_1</strain>
    </source>
</reference>
<keyword evidence="7" id="KW-0812">Transmembrane</keyword>
<dbReference type="InterPro" id="IPR027607">
    <property type="entry name" value="Surf_Exclu_SEC10/PgrA"/>
</dbReference>
<evidence type="ECO:0000256" key="3">
    <source>
        <dbReference type="ARBA" id="ARBA00022729"/>
    </source>
</evidence>
<keyword evidence="7" id="KW-1133">Transmembrane helix</keyword>
<gene>
    <name evidence="10" type="ORF">LMB76_03670</name>
</gene>
<dbReference type="PROSITE" id="PS50847">
    <property type="entry name" value="GRAM_POS_ANCHORING"/>
    <property type="match status" value="1"/>
</dbReference>
<sequence>MTTNIKKNTKLALTAAAVAATTVATGAIATTAHADQVNANVNTNTNTQTTQSQSDLKTAQDQSRQNYADAKSANDAAQADLNNANSDNVNAENAQTAASAQEAQDAIAQQNAQDSVNAASDALAQAQSDAAKTASDPAAVDKAQSDANAASQANSQAQADLNQASENVKTAQDQAGKAQASVNQAQDQVNQANNNVKTASDAVSQAQTDLNNAKSHQQALSDAQQAVTSAQSQKDAADTNVNNAQNDFNSKQSAANNAKTNLDNAKTALDNVQKNAPVENHITVNNTYINELKKHRGQQLISNDPALDKASDDLLYASQYQSDPAAKAVAVHFDSNGVLSEADTIYATQYAAQLINEIRSQIGSPLIKINTGSIEISRDVANAYVKDHKNAYLGHDYNALTSTGNNWNTFIIESNVTGDQFGNLDPNTSDTTEKYEYQGLTRDDLQRGIYYGIREFLFDDSSELYGHTTDILGLRYTSDYDTPSNQNYMNYGNNGGIYLGVSFEYDTSDQPTEFAGQSIIHPGTFHFISEWDPDSAYAYVVESMAEHPETGNEKYRQSQWRQEITVPTATDQTSAIKSAQTAVNNAQSAYDAAKTALAQAQTALNQAKSSQASAQSKLAKAQTNLQRVQAETPSVDDAQAKLTAAQNKLASAKQMAQNAQKALENAQATKANADRALDQAENTLAGAKTKAANAQVALKQANDKLNAVLGANKKIEDAQAKLDAAKAALQVAKSNHDTSAKKLSEAKDAVKTAQDNLAKAQAHADATAKALANAKEALITDDKVYHDSVSIKPVTIHKGENVPAPEIANPMAQDPTQNLVMGAYLKLATSKLDTIPTGTTAAWSDKTQLASDAQIVGNHQEGATVTFPDGSTMTLNVPLVVLDTETPVTPTNPGKPDHGKTDDHGTAPTPSKPDQGKTDDHGTTPVTPSKPDQGKTDDHGTTPTTPSKPDQGKTDDHGTTPTTPSKPSDGYQTDTNKPSDNSHVTTPKDDTKTDTTTNTTLPSDAHVVNGQVVNAQGQVIPGFKVENGTIVATNNSATTDSVNTTAPVANATTMTREQYRASQNNKTNTDAKTLPQTGNNNELGLVGLGLLTLAGMFGLVAKRRSN</sequence>
<evidence type="ECO:0000259" key="9">
    <source>
        <dbReference type="PROSITE" id="PS50847"/>
    </source>
</evidence>
<feature type="transmembrane region" description="Helical" evidence="7">
    <location>
        <begin position="1083"/>
        <end position="1101"/>
    </location>
</feature>
<keyword evidence="4" id="KW-0572">Peptidoglycan-anchor</keyword>
<evidence type="ECO:0000313" key="11">
    <source>
        <dbReference type="Proteomes" id="UP001198026"/>
    </source>
</evidence>
<proteinExistence type="predicted"/>
<keyword evidence="5" id="KW-0175">Coiled coil</keyword>